<feature type="compositionally biased region" description="Pro residues" evidence="8">
    <location>
        <begin position="94"/>
        <end position="134"/>
    </location>
</feature>
<dbReference type="InterPro" id="IPR004167">
    <property type="entry name" value="PSBD"/>
</dbReference>
<dbReference type="PROSITE" id="PS00189">
    <property type="entry name" value="LIPOYL"/>
    <property type="match status" value="1"/>
</dbReference>
<sequence>MGIHSIRMPDIGEGIAEAEIAEWLVEVGQHLREDEPLCAVMTDKATVEIPSPVAGKVVWRAGQPGDVLAVGAELVRLEVEGAGNVAAAAEAAPAPAPEAPPAPPPVPPSEAAPKPAPKPAPAPTPAPPPKPAAPAPLRAEGERPLAPPSVRQRAREAGVDLRQVRGTGPMGRITHEDLSAFIASGGIPPAPGPQPDTTVEDIRIIGLRRRISENMARAAAIPHITIVEEIDATALEDLRTRMGTGMQGVKLTFLPFLARALVRALRDQPMLNAHHLADEGLIRRFGAVHIGIAAQTPGGLMVPVLRHAEALSLRDMAAEIARLAQAARDGTARREELSGSTITITSLGPLGAIASTPILNAPEVAIVGVNRLATRPFWNGTAFEPRRMMNLSCSFDHRVIDGWDAAVFVQRLKTLLETPALIFVEG</sequence>
<evidence type="ECO:0000313" key="12">
    <source>
        <dbReference type="Proteomes" id="UP001247754"/>
    </source>
</evidence>
<dbReference type="Pfam" id="PF00364">
    <property type="entry name" value="Biotin_lipoyl"/>
    <property type="match status" value="1"/>
</dbReference>
<organism evidence="11 12">
    <name type="scientific">Ruixingdingia sedimenti</name>
    <dbReference type="NCBI Taxonomy" id="3073604"/>
    <lineage>
        <taxon>Bacteria</taxon>
        <taxon>Pseudomonadati</taxon>
        <taxon>Pseudomonadota</taxon>
        <taxon>Alphaproteobacteria</taxon>
        <taxon>Rhodobacterales</taxon>
        <taxon>Paracoccaceae</taxon>
        <taxon>Ruixingdingia</taxon>
    </lineage>
</organism>
<dbReference type="InterPro" id="IPR036625">
    <property type="entry name" value="E3-bd_dom_sf"/>
</dbReference>
<dbReference type="PANTHER" id="PTHR43178">
    <property type="entry name" value="DIHYDROLIPOAMIDE ACETYLTRANSFERASE COMPONENT OF PYRUVATE DEHYDROGENASE COMPLEX"/>
    <property type="match status" value="1"/>
</dbReference>
<evidence type="ECO:0000256" key="3">
    <source>
        <dbReference type="ARBA" id="ARBA00011484"/>
    </source>
</evidence>
<evidence type="ECO:0000256" key="4">
    <source>
        <dbReference type="ARBA" id="ARBA00022679"/>
    </source>
</evidence>
<dbReference type="InterPro" id="IPR001078">
    <property type="entry name" value="2-oxoacid_DH_actylTfrase"/>
</dbReference>
<keyword evidence="6 7" id="KW-0012">Acyltransferase</keyword>
<keyword evidence="12" id="KW-1185">Reference proteome</keyword>
<dbReference type="InterPro" id="IPR050743">
    <property type="entry name" value="2-oxoacid_DH_E2_comp"/>
</dbReference>
<dbReference type="Pfam" id="PF02817">
    <property type="entry name" value="E3_binding"/>
    <property type="match status" value="1"/>
</dbReference>
<comment type="caution">
    <text evidence="11">The sequence shown here is derived from an EMBL/GenBank/DDBJ whole genome shotgun (WGS) entry which is preliminary data.</text>
</comment>
<feature type="domain" description="Lipoyl-binding" evidence="9">
    <location>
        <begin position="3"/>
        <end position="78"/>
    </location>
</feature>
<keyword evidence="5 7" id="KW-0450">Lipoyl</keyword>
<comment type="similarity">
    <text evidence="2 7">Belongs to the 2-oxoacid dehydrogenase family.</text>
</comment>
<dbReference type="PANTHER" id="PTHR43178:SF5">
    <property type="entry name" value="LIPOAMIDE ACYLTRANSFERASE COMPONENT OF BRANCHED-CHAIN ALPHA-KETO ACID DEHYDROGENASE COMPLEX, MITOCHONDRIAL"/>
    <property type="match status" value="1"/>
</dbReference>
<dbReference type="PROSITE" id="PS50968">
    <property type="entry name" value="BIOTINYL_LIPOYL"/>
    <property type="match status" value="1"/>
</dbReference>
<dbReference type="EC" id="2.3.1.-" evidence="7"/>
<dbReference type="Gene3D" id="4.10.320.10">
    <property type="entry name" value="E3-binding domain"/>
    <property type="match status" value="1"/>
</dbReference>
<protein>
    <recommendedName>
        <fullName evidence="7">Dihydrolipoamide acetyltransferase component of pyruvate dehydrogenase complex</fullName>
        <ecNumber evidence="7">2.3.1.-</ecNumber>
    </recommendedName>
</protein>
<evidence type="ECO:0000256" key="7">
    <source>
        <dbReference type="RuleBase" id="RU003423"/>
    </source>
</evidence>
<dbReference type="Pfam" id="PF00198">
    <property type="entry name" value="2-oxoacid_dh"/>
    <property type="match status" value="1"/>
</dbReference>
<comment type="cofactor">
    <cofactor evidence="1 7">
        <name>(R)-lipoate</name>
        <dbReference type="ChEBI" id="CHEBI:83088"/>
    </cofactor>
</comment>
<dbReference type="PROSITE" id="PS51826">
    <property type="entry name" value="PSBD"/>
    <property type="match status" value="1"/>
</dbReference>
<evidence type="ECO:0000256" key="8">
    <source>
        <dbReference type="SAM" id="MobiDB-lite"/>
    </source>
</evidence>
<evidence type="ECO:0000259" key="10">
    <source>
        <dbReference type="PROSITE" id="PS51826"/>
    </source>
</evidence>
<dbReference type="GO" id="GO:0016746">
    <property type="term" value="F:acyltransferase activity"/>
    <property type="evidence" value="ECO:0007669"/>
    <property type="project" value="UniProtKB-KW"/>
</dbReference>
<evidence type="ECO:0000256" key="1">
    <source>
        <dbReference type="ARBA" id="ARBA00001938"/>
    </source>
</evidence>
<dbReference type="Gene3D" id="2.40.50.100">
    <property type="match status" value="1"/>
</dbReference>
<dbReference type="RefSeq" id="WP_310455661.1">
    <property type="nucleotide sequence ID" value="NZ_JAVKPH010000002.1"/>
</dbReference>
<dbReference type="SUPFAM" id="SSF51230">
    <property type="entry name" value="Single hybrid motif"/>
    <property type="match status" value="1"/>
</dbReference>
<dbReference type="SUPFAM" id="SSF47005">
    <property type="entry name" value="Peripheral subunit-binding domain of 2-oxo acid dehydrogenase complex"/>
    <property type="match status" value="1"/>
</dbReference>
<name>A0ABU1F3P3_9RHOB</name>
<comment type="subunit">
    <text evidence="3">Forms a 24-polypeptide structural core with octahedral symmetry.</text>
</comment>
<evidence type="ECO:0000259" key="9">
    <source>
        <dbReference type="PROSITE" id="PS50968"/>
    </source>
</evidence>
<dbReference type="SUPFAM" id="SSF52777">
    <property type="entry name" value="CoA-dependent acyltransferases"/>
    <property type="match status" value="1"/>
</dbReference>
<feature type="domain" description="Peripheral subunit-binding (PSBD)" evidence="10">
    <location>
        <begin position="145"/>
        <end position="182"/>
    </location>
</feature>
<dbReference type="CDD" id="cd06849">
    <property type="entry name" value="lipoyl_domain"/>
    <property type="match status" value="1"/>
</dbReference>
<dbReference type="InterPro" id="IPR000089">
    <property type="entry name" value="Biotin_lipoyl"/>
</dbReference>
<feature type="compositionally biased region" description="Basic and acidic residues" evidence="8">
    <location>
        <begin position="153"/>
        <end position="163"/>
    </location>
</feature>
<evidence type="ECO:0000256" key="6">
    <source>
        <dbReference type="ARBA" id="ARBA00023315"/>
    </source>
</evidence>
<feature type="region of interest" description="Disordered" evidence="8">
    <location>
        <begin position="90"/>
        <end position="170"/>
    </location>
</feature>
<reference evidence="11 12" key="1">
    <citation type="submission" date="2023-09" db="EMBL/GenBank/DDBJ databases">
        <title>Xinfangfangia sedmenti sp. nov., isolated the sedment.</title>
        <authorList>
            <person name="Xu L."/>
        </authorList>
    </citation>
    <scope>NUCLEOTIDE SEQUENCE [LARGE SCALE GENOMIC DNA]</scope>
    <source>
        <strain evidence="11 12">LG-4</strain>
    </source>
</reference>
<dbReference type="InterPro" id="IPR003016">
    <property type="entry name" value="2-oxoA_DH_lipoyl-BS"/>
</dbReference>
<evidence type="ECO:0000256" key="2">
    <source>
        <dbReference type="ARBA" id="ARBA00007317"/>
    </source>
</evidence>
<proteinExistence type="inferred from homology"/>
<gene>
    <name evidence="11" type="ORF">RGD00_02640</name>
</gene>
<dbReference type="InterPro" id="IPR023213">
    <property type="entry name" value="CAT-like_dom_sf"/>
</dbReference>
<evidence type="ECO:0000313" key="11">
    <source>
        <dbReference type="EMBL" id="MDR5651486.1"/>
    </source>
</evidence>
<dbReference type="InterPro" id="IPR011053">
    <property type="entry name" value="Single_hybrid_motif"/>
</dbReference>
<dbReference type="EMBL" id="JAVKPH010000002">
    <property type="protein sequence ID" value="MDR5651486.1"/>
    <property type="molecule type" value="Genomic_DNA"/>
</dbReference>
<accession>A0ABU1F3P3</accession>
<keyword evidence="4 7" id="KW-0808">Transferase</keyword>
<dbReference type="Proteomes" id="UP001247754">
    <property type="component" value="Unassembled WGS sequence"/>
</dbReference>
<evidence type="ECO:0000256" key="5">
    <source>
        <dbReference type="ARBA" id="ARBA00022823"/>
    </source>
</evidence>
<dbReference type="Gene3D" id="3.30.559.10">
    <property type="entry name" value="Chloramphenicol acetyltransferase-like domain"/>
    <property type="match status" value="1"/>
</dbReference>